<evidence type="ECO:0008006" key="3">
    <source>
        <dbReference type="Google" id="ProtNLM"/>
    </source>
</evidence>
<dbReference type="OMA" id="VPNYVAM"/>
<dbReference type="RefSeq" id="XP_008612623.1">
    <property type="nucleotide sequence ID" value="XM_008614401.1"/>
</dbReference>
<dbReference type="EMBL" id="JH767157">
    <property type="protein sequence ID" value="EQC33828.1"/>
    <property type="molecule type" value="Genomic_DNA"/>
</dbReference>
<evidence type="ECO:0000313" key="2">
    <source>
        <dbReference type="Proteomes" id="UP000030762"/>
    </source>
</evidence>
<dbReference type="OrthoDB" id="184793at2759"/>
<accession>T0RN96</accession>
<proteinExistence type="predicted"/>
<dbReference type="Proteomes" id="UP000030762">
    <property type="component" value="Unassembled WGS sequence"/>
</dbReference>
<evidence type="ECO:0000313" key="1">
    <source>
        <dbReference type="EMBL" id="EQC33828.1"/>
    </source>
</evidence>
<dbReference type="VEuPathDB" id="FungiDB:SDRG_08511"/>
<gene>
    <name evidence="1" type="ORF">SDRG_08511</name>
</gene>
<dbReference type="GeneID" id="19949238"/>
<name>T0RN96_SAPDV</name>
<dbReference type="InParanoid" id="T0RN96"/>
<protein>
    <recommendedName>
        <fullName evidence="3">Esterase</fullName>
    </recommendedName>
</protein>
<dbReference type="InterPro" id="IPR029058">
    <property type="entry name" value="AB_hydrolase_fold"/>
</dbReference>
<reference evidence="1 2" key="1">
    <citation type="submission" date="2012-04" db="EMBL/GenBank/DDBJ databases">
        <title>The Genome Sequence of Saprolegnia declina VS20.</title>
        <authorList>
            <consortium name="The Broad Institute Genome Sequencing Platform"/>
            <person name="Russ C."/>
            <person name="Nusbaum C."/>
            <person name="Tyler B."/>
            <person name="van West P."/>
            <person name="Dieguez-Uribeondo J."/>
            <person name="de Bruijn I."/>
            <person name="Tripathy S."/>
            <person name="Jiang R."/>
            <person name="Young S.K."/>
            <person name="Zeng Q."/>
            <person name="Gargeya S."/>
            <person name="Fitzgerald M."/>
            <person name="Haas B."/>
            <person name="Abouelleil A."/>
            <person name="Alvarado L."/>
            <person name="Arachchi H.M."/>
            <person name="Berlin A."/>
            <person name="Chapman S.B."/>
            <person name="Goldberg J."/>
            <person name="Griggs A."/>
            <person name="Gujja S."/>
            <person name="Hansen M."/>
            <person name="Howarth C."/>
            <person name="Imamovic A."/>
            <person name="Larimer J."/>
            <person name="McCowen C."/>
            <person name="Montmayeur A."/>
            <person name="Murphy C."/>
            <person name="Neiman D."/>
            <person name="Pearson M."/>
            <person name="Priest M."/>
            <person name="Roberts A."/>
            <person name="Saif S."/>
            <person name="Shea T."/>
            <person name="Sisk P."/>
            <person name="Sykes S."/>
            <person name="Wortman J."/>
            <person name="Nusbaum C."/>
            <person name="Birren B."/>
        </authorList>
    </citation>
    <scope>NUCLEOTIDE SEQUENCE [LARGE SCALE GENOMIC DNA]</scope>
    <source>
        <strain evidence="1 2">VS20</strain>
    </source>
</reference>
<dbReference type="Pfam" id="PF00756">
    <property type="entry name" value="Esterase"/>
    <property type="match status" value="1"/>
</dbReference>
<dbReference type="STRING" id="1156394.T0RN96"/>
<dbReference type="InterPro" id="IPR000801">
    <property type="entry name" value="Esterase-like"/>
</dbReference>
<dbReference type="AlphaFoldDB" id="T0RN96"/>
<sequence>MYSVLHQIAPATIARRPRNYYAVPEVCPFVATPNIRFEVALADETMVLGDSRVFLVFGTAASPKDGMTSAQSAFFAQDVVDVRSVMFDAAAFSVPGALGFVPPSLAGFTADNCYVQAFINANPLDPDPMTCPGNLYSVPTRLDWSSLRADAPTVLTLTATETVDATPEPPTSEVLHKMTITSQLLTAHHGRRIDMMAAITLPPQYDPATAYPTVYSIEGFGGTETYMQRAHAFLESDMGLRWQAGTWPEVPMVRIVLGSRMTYGHTSFADSETNGPWATALITELLPAIEAKYPSHGRYLMGHSSGGWSTLWLQLQYPNVFDGTWSSAPDPVDFTCFQLANIYQDDNIYWDPYGRQVPMSRELPWLTAKLANHIEWVYGRANGGQWDAFPAIFSPRRSDGTPAPLFDKVTGEIDREVAFAWKRFDICRLLRAQPELLSTTLAGKIHVVCGHEDTYYLDRACRKLQVLVHAPASQESGNYVHMVPGNHSTIKTQALFDGFFAEIAAAHRQKYESK</sequence>
<keyword evidence="2" id="KW-1185">Reference proteome</keyword>
<dbReference type="PANTHER" id="PTHR48098:SF3">
    <property type="entry name" value="IRON(III) ENTEROBACTIN ESTERASE"/>
    <property type="match status" value="1"/>
</dbReference>
<dbReference type="PANTHER" id="PTHR48098">
    <property type="entry name" value="ENTEROCHELIN ESTERASE-RELATED"/>
    <property type="match status" value="1"/>
</dbReference>
<dbReference type="eggNOG" id="ENOG502QVM1">
    <property type="taxonomic scope" value="Eukaryota"/>
</dbReference>
<organism evidence="1 2">
    <name type="scientific">Saprolegnia diclina (strain VS20)</name>
    <dbReference type="NCBI Taxonomy" id="1156394"/>
    <lineage>
        <taxon>Eukaryota</taxon>
        <taxon>Sar</taxon>
        <taxon>Stramenopiles</taxon>
        <taxon>Oomycota</taxon>
        <taxon>Saprolegniomycetes</taxon>
        <taxon>Saprolegniales</taxon>
        <taxon>Saprolegniaceae</taxon>
        <taxon>Saprolegnia</taxon>
    </lineage>
</organism>
<dbReference type="InterPro" id="IPR050583">
    <property type="entry name" value="Mycobacterial_A85_antigen"/>
</dbReference>
<dbReference type="SUPFAM" id="SSF53474">
    <property type="entry name" value="alpha/beta-Hydrolases"/>
    <property type="match status" value="1"/>
</dbReference>
<dbReference type="Gene3D" id="3.40.50.1820">
    <property type="entry name" value="alpha/beta hydrolase"/>
    <property type="match status" value="1"/>
</dbReference>